<feature type="domain" description="Flagellar basal-body/hook protein C-terminal" evidence="7">
    <location>
        <begin position="409"/>
        <end position="453"/>
    </location>
</feature>
<dbReference type="AlphaFoldDB" id="N6ZZ87"/>
<proteinExistence type="inferred from homology"/>
<dbReference type="Pfam" id="PF06429">
    <property type="entry name" value="Flg_bbr_C"/>
    <property type="match status" value="1"/>
</dbReference>
<dbReference type="SUPFAM" id="SSF117143">
    <property type="entry name" value="Flagellar hook protein flgE"/>
    <property type="match status" value="1"/>
</dbReference>
<dbReference type="Pfam" id="PF22692">
    <property type="entry name" value="LlgE_F_G_D1"/>
    <property type="match status" value="1"/>
</dbReference>
<evidence type="ECO:0000256" key="3">
    <source>
        <dbReference type="ARBA" id="ARBA00019015"/>
    </source>
</evidence>
<dbReference type="NCBIfam" id="TIGR03506">
    <property type="entry name" value="FlgEFG_subfam"/>
    <property type="match status" value="1"/>
</dbReference>
<keyword evidence="10" id="KW-0969">Cilium</keyword>
<dbReference type="InterPro" id="IPR053967">
    <property type="entry name" value="LlgE_F_G-like_D1"/>
</dbReference>
<dbReference type="PANTHER" id="PTHR30435">
    <property type="entry name" value="FLAGELLAR PROTEIN"/>
    <property type="match status" value="1"/>
</dbReference>
<dbReference type="OrthoDB" id="8578401at2"/>
<evidence type="ECO:0000256" key="4">
    <source>
        <dbReference type="ARBA" id="ARBA00023143"/>
    </source>
</evidence>
<dbReference type="PANTHER" id="PTHR30435:SF1">
    <property type="entry name" value="FLAGELLAR HOOK PROTEIN FLGE"/>
    <property type="match status" value="1"/>
</dbReference>
<dbReference type="GO" id="GO:0009424">
    <property type="term" value="C:bacterial-type flagellum hook"/>
    <property type="evidence" value="ECO:0007669"/>
    <property type="project" value="TreeGrafter"/>
</dbReference>
<comment type="function">
    <text evidence="5">A flexible structure which links the flagellar filament to the drive apparatus in the basal body.</text>
</comment>
<evidence type="ECO:0000256" key="2">
    <source>
        <dbReference type="ARBA" id="ARBA00009677"/>
    </source>
</evidence>
<dbReference type="GO" id="GO:0009425">
    <property type="term" value="C:bacterial-type flagellum basal body"/>
    <property type="evidence" value="ECO:0007669"/>
    <property type="project" value="UniProtKB-SubCell"/>
</dbReference>
<evidence type="ECO:0000259" key="6">
    <source>
        <dbReference type="Pfam" id="PF00460"/>
    </source>
</evidence>
<dbReference type="Pfam" id="PF00460">
    <property type="entry name" value="Flg_bb_rod"/>
    <property type="match status" value="1"/>
</dbReference>
<evidence type="ECO:0000313" key="11">
    <source>
        <dbReference type="Proteomes" id="UP000013047"/>
    </source>
</evidence>
<feature type="domain" description="Flagellar basal body rod protein N-terminal" evidence="6">
    <location>
        <begin position="6"/>
        <end position="33"/>
    </location>
</feature>
<dbReference type="InterPro" id="IPR010930">
    <property type="entry name" value="Flg_bb/hook_C_dom"/>
</dbReference>
<gene>
    <name evidence="10" type="ORF">C667_08885</name>
</gene>
<evidence type="ECO:0000313" key="10">
    <source>
        <dbReference type="EMBL" id="ENO97434.1"/>
    </source>
</evidence>
<evidence type="ECO:0000259" key="9">
    <source>
        <dbReference type="Pfam" id="PF22692"/>
    </source>
</evidence>
<dbReference type="InterPro" id="IPR037058">
    <property type="entry name" value="Falgellar_hook_FlgE_sf"/>
</dbReference>
<comment type="subcellular location">
    <subcellularLocation>
        <location evidence="1 5">Bacterial flagellum basal body</location>
    </subcellularLocation>
</comment>
<comment type="similarity">
    <text evidence="2 5">Belongs to the flagella basal body rod proteins family.</text>
</comment>
<dbReference type="GO" id="GO:0071978">
    <property type="term" value="P:bacterial-type flagellum-dependent swarming motility"/>
    <property type="evidence" value="ECO:0007669"/>
    <property type="project" value="TreeGrafter"/>
</dbReference>
<dbReference type="InterPro" id="IPR019776">
    <property type="entry name" value="Flagellar_basal_body_rod_CS"/>
</dbReference>
<reference evidence="10 11" key="1">
    <citation type="submission" date="2012-09" db="EMBL/GenBank/DDBJ databases">
        <title>Draft Genome Sequences of 6 Strains from Genus Thauera.</title>
        <authorList>
            <person name="Liu B."/>
            <person name="Shapleigh J.P."/>
            <person name="Frostegard A.H."/>
        </authorList>
    </citation>
    <scope>NUCLEOTIDE SEQUENCE [LARGE SCALE GENOMIC DNA]</scope>
    <source>
        <strain evidence="10 11">B4P</strain>
    </source>
</reference>
<comment type="caution">
    <text evidence="10">The sequence shown here is derived from an EMBL/GenBank/DDBJ whole genome shotgun (WGS) entry which is preliminary data.</text>
</comment>
<keyword evidence="10" id="KW-0966">Cell projection</keyword>
<feature type="domain" description="Flagellar hook protein FlgE D2" evidence="8">
    <location>
        <begin position="194"/>
        <end position="335"/>
    </location>
</feature>
<accession>N6ZZ87</accession>
<dbReference type="InterPro" id="IPR001444">
    <property type="entry name" value="Flag_bb_rod_N"/>
</dbReference>
<dbReference type="RefSeq" id="WP_004361020.1">
    <property type="nucleotide sequence ID" value="NZ_AMXF01000048.1"/>
</dbReference>
<feature type="domain" description="Flagellar hook protein FlgE/F/G-like D1" evidence="9">
    <location>
        <begin position="84"/>
        <end position="163"/>
    </location>
</feature>
<keyword evidence="4 5" id="KW-0975">Bacterial flagellum</keyword>
<dbReference type="EMBL" id="AMXF01000048">
    <property type="protein sequence ID" value="ENO97434.1"/>
    <property type="molecule type" value="Genomic_DNA"/>
</dbReference>
<organism evidence="10 11">
    <name type="scientific">Thauera phenylacetica B4P</name>
    <dbReference type="NCBI Taxonomy" id="1234382"/>
    <lineage>
        <taxon>Bacteria</taxon>
        <taxon>Pseudomonadati</taxon>
        <taxon>Pseudomonadota</taxon>
        <taxon>Betaproteobacteria</taxon>
        <taxon>Rhodocyclales</taxon>
        <taxon>Zoogloeaceae</taxon>
        <taxon>Thauera</taxon>
    </lineage>
</organism>
<keyword evidence="10" id="KW-0282">Flagellum</keyword>
<name>N6ZZ87_9RHOO</name>
<keyword evidence="11" id="KW-1185">Reference proteome</keyword>
<dbReference type="NCBIfam" id="NF004238">
    <property type="entry name" value="PRK05682.1-1"/>
    <property type="match status" value="1"/>
</dbReference>
<dbReference type="InterPro" id="IPR037925">
    <property type="entry name" value="FlgE/F/G-like"/>
</dbReference>
<dbReference type="Pfam" id="PF07559">
    <property type="entry name" value="FlgE_D2"/>
    <property type="match status" value="1"/>
</dbReference>
<dbReference type="GO" id="GO:0005829">
    <property type="term" value="C:cytosol"/>
    <property type="evidence" value="ECO:0007669"/>
    <property type="project" value="TreeGrafter"/>
</dbReference>
<evidence type="ECO:0000259" key="7">
    <source>
        <dbReference type="Pfam" id="PF06429"/>
    </source>
</evidence>
<evidence type="ECO:0000259" key="8">
    <source>
        <dbReference type="Pfam" id="PF07559"/>
    </source>
</evidence>
<dbReference type="InterPro" id="IPR011491">
    <property type="entry name" value="FlgE_D2"/>
</dbReference>
<sequence length="454" mass="48755">MSFQQGLSGLNVSSKALDIISNNVANTNTVGFKAGSAIFADVYAASLTGSVTGKQVGAGSTVGAVRQGFTQGNLTTTNNPLDLAVNGDGFFIVGRTDGPPVYTRNGQFELDRNGYIITPTGEKLMGFQSLASAGQLPSPVGGLKELQVPIIGSLPQTTDKITIGGNLDANSRSPYEMYPAAFAGDDDKRFPLDGDNWRDARTYNFATSIEVFDSLGKSHEMTFYFEKLEAKVDSDPVTPGNQTIESNTWQVHTSFDGRKPRANTAGQNDYVWTLRFNDKGLLLEDEILGPDAVNPFKVDDEWTPDASPMTFSIDFSNMRQIGGPYLVTELTQNGFTGGELAGVSVGRDGVIIGRYTNGETVSLAQLAVQTFRNPNALSSIGNNYWEATLDSGLTAPIKPGEGVAGVISSGMVEDANVELTQELVQMIIQQRNYQANAQSIKAQDQILQTLVNLR</sequence>
<evidence type="ECO:0000256" key="1">
    <source>
        <dbReference type="ARBA" id="ARBA00004117"/>
    </source>
</evidence>
<dbReference type="Gene3D" id="2.60.98.20">
    <property type="entry name" value="Flagellar hook protein FlgE"/>
    <property type="match status" value="1"/>
</dbReference>
<dbReference type="Proteomes" id="UP000013047">
    <property type="component" value="Unassembled WGS sequence"/>
</dbReference>
<dbReference type="InterPro" id="IPR020013">
    <property type="entry name" value="Flagellar_FlgE/F/G"/>
</dbReference>
<dbReference type="PROSITE" id="PS00588">
    <property type="entry name" value="FLAGELLA_BB_ROD"/>
    <property type="match status" value="1"/>
</dbReference>
<protein>
    <recommendedName>
        <fullName evidence="3 5">Flagellar hook protein FlgE</fullName>
    </recommendedName>
</protein>
<evidence type="ECO:0000256" key="5">
    <source>
        <dbReference type="RuleBase" id="RU362116"/>
    </source>
</evidence>